<comment type="caution">
    <text evidence="2">The sequence shown here is derived from an EMBL/GenBank/DDBJ whole genome shotgun (WGS) entry which is preliminary data.</text>
</comment>
<sequence>MKNASISHNCMPDPFFLFYKSHSVFFRSNFLYNSCGPILNSSNSEIELMECNFRNNISPTDLISIDSGKISINSSLWINTTTAYGSSISSNMAAFYISNSTFNYSYSRICGASIHARDTEFKSISNFFYNSKSLQKGLSICLIDCQHNTFKINRTTFKNDQNEIFFSIYSDQCTGTIQDSFFSRAIDDEIPISLHENCFNCSFQQISKDKIETEIIDYSVFIDTVDDTYRNIKILLMFIMIFAIICTLFFRRNVRICFHRITRKRHN</sequence>
<dbReference type="EMBL" id="JAPFFF010000001">
    <property type="protein sequence ID" value="KAK8899798.1"/>
    <property type="molecule type" value="Genomic_DNA"/>
</dbReference>
<name>A0ABR2L8W5_9EUKA</name>
<reference evidence="2 3" key="1">
    <citation type="submission" date="2024-04" db="EMBL/GenBank/DDBJ databases">
        <title>Tritrichomonas musculus Genome.</title>
        <authorList>
            <person name="Alves-Ferreira E."/>
            <person name="Grigg M."/>
            <person name="Lorenzi H."/>
            <person name="Galac M."/>
        </authorList>
    </citation>
    <scope>NUCLEOTIDE SEQUENCE [LARGE SCALE GENOMIC DNA]</scope>
    <source>
        <strain evidence="2 3">EAF2021</strain>
    </source>
</reference>
<keyword evidence="1" id="KW-0472">Membrane</keyword>
<keyword evidence="1" id="KW-1133">Transmembrane helix</keyword>
<keyword evidence="3" id="KW-1185">Reference proteome</keyword>
<evidence type="ECO:0000313" key="3">
    <source>
        <dbReference type="Proteomes" id="UP001470230"/>
    </source>
</evidence>
<proteinExistence type="predicted"/>
<protein>
    <recommendedName>
        <fullName evidence="4">Right handed beta helix domain-containing protein</fullName>
    </recommendedName>
</protein>
<accession>A0ABR2L8W5</accession>
<feature type="transmembrane region" description="Helical" evidence="1">
    <location>
        <begin position="232"/>
        <end position="250"/>
    </location>
</feature>
<gene>
    <name evidence="2" type="ORF">M9Y10_002120</name>
</gene>
<evidence type="ECO:0000313" key="2">
    <source>
        <dbReference type="EMBL" id="KAK8899798.1"/>
    </source>
</evidence>
<evidence type="ECO:0008006" key="4">
    <source>
        <dbReference type="Google" id="ProtNLM"/>
    </source>
</evidence>
<keyword evidence="1" id="KW-0812">Transmembrane</keyword>
<organism evidence="2 3">
    <name type="scientific">Tritrichomonas musculus</name>
    <dbReference type="NCBI Taxonomy" id="1915356"/>
    <lineage>
        <taxon>Eukaryota</taxon>
        <taxon>Metamonada</taxon>
        <taxon>Parabasalia</taxon>
        <taxon>Tritrichomonadida</taxon>
        <taxon>Tritrichomonadidae</taxon>
        <taxon>Tritrichomonas</taxon>
    </lineage>
</organism>
<evidence type="ECO:0000256" key="1">
    <source>
        <dbReference type="SAM" id="Phobius"/>
    </source>
</evidence>
<dbReference type="Proteomes" id="UP001470230">
    <property type="component" value="Unassembled WGS sequence"/>
</dbReference>